<sequence length="495" mass="54453">MSSQPQLMSPDPEPLRLAVLSWLAAVPSPNIPTQTIKASCLTLGAKPVACRSPVFSSSRKRRASQTPSPTEPISPPATITTPTTITTPADAAELLSKMADARQSTARTPSPNKKRKTGRDDPPRPSLSYSDSVSSLSRSSGKSSGRGSPTKKERSLRQTTDFPVRRIILSEPGNSITDLPDSVVLLMRDLKAIGSGDEGVIPDMFYETMCRENTILNQPKRHWFVKEDGAEDEVRYRDRRLRSIWSSSLECTRRSEHEAGWNDSVHGPLLDEALYDISIIARRNITSTRISSAFRDTDPELGETKVDYGLFLQSTPDSKLATLSRSVPVVHIDLPDAPQTPLAVSIETKSLSARITDGPTQLANWARAHFRHMELVCRPPVLAATPLEGLSIQSPDNPTLQPTLVASTIPVLSSDIGPRQLPVLPLIFVLGNRWSISFAQRANGQTLIWQDVPLGDTNTLEGCYFVLHCLRRLAAWADIDIRSWWEDALAAKMAE</sequence>
<evidence type="ECO:0000259" key="2">
    <source>
        <dbReference type="Pfam" id="PF20516"/>
    </source>
</evidence>
<feature type="region of interest" description="Disordered" evidence="1">
    <location>
        <begin position="52"/>
        <end position="84"/>
    </location>
</feature>
<evidence type="ECO:0000313" key="3">
    <source>
        <dbReference type="EMBL" id="KAK0704282.1"/>
    </source>
</evidence>
<feature type="region of interest" description="Disordered" evidence="1">
    <location>
        <begin position="100"/>
        <end position="159"/>
    </location>
</feature>
<protein>
    <recommendedName>
        <fullName evidence="2">PD-(D/E)XK nuclease-like domain-containing protein</fullName>
    </recommendedName>
</protein>
<evidence type="ECO:0000256" key="1">
    <source>
        <dbReference type="SAM" id="MobiDB-lite"/>
    </source>
</evidence>
<name>A0AA39ZV45_9PEZI</name>
<gene>
    <name evidence="3" type="ORF">B0T21DRAFT_353229</name>
</gene>
<dbReference type="Proteomes" id="UP001172159">
    <property type="component" value="Unassembled WGS sequence"/>
</dbReference>
<reference evidence="3" key="1">
    <citation type="submission" date="2023-06" db="EMBL/GenBank/DDBJ databases">
        <title>Genome-scale phylogeny and comparative genomics of the fungal order Sordariales.</title>
        <authorList>
            <consortium name="Lawrence Berkeley National Laboratory"/>
            <person name="Hensen N."/>
            <person name="Bonometti L."/>
            <person name="Westerberg I."/>
            <person name="Brannstrom I.O."/>
            <person name="Guillou S."/>
            <person name="Cros-Aarteil S."/>
            <person name="Calhoun S."/>
            <person name="Haridas S."/>
            <person name="Kuo A."/>
            <person name="Mondo S."/>
            <person name="Pangilinan J."/>
            <person name="Riley R."/>
            <person name="Labutti K."/>
            <person name="Andreopoulos B."/>
            <person name="Lipzen A."/>
            <person name="Chen C."/>
            <person name="Yanf M."/>
            <person name="Daum C."/>
            <person name="Ng V."/>
            <person name="Clum A."/>
            <person name="Steindorff A."/>
            <person name="Ohm R."/>
            <person name="Martin F."/>
            <person name="Silar P."/>
            <person name="Natvig D."/>
            <person name="Lalanne C."/>
            <person name="Gautier V."/>
            <person name="Ament-Velasquez S.L."/>
            <person name="Kruys A."/>
            <person name="Hutchinson M.I."/>
            <person name="Powell A.J."/>
            <person name="Barry K."/>
            <person name="Miller A.N."/>
            <person name="Grigoriev I.V."/>
            <person name="Debuchy R."/>
            <person name="Gladieux P."/>
            <person name="Thoren M.H."/>
            <person name="Johannesson H."/>
        </authorList>
    </citation>
    <scope>NUCLEOTIDE SEQUENCE</scope>
    <source>
        <strain evidence="3">CBS 540.89</strain>
    </source>
</reference>
<dbReference type="AlphaFoldDB" id="A0AA39ZV45"/>
<feature type="domain" description="PD-(D/E)XK nuclease-like" evidence="2">
    <location>
        <begin position="222"/>
        <end position="478"/>
    </location>
</feature>
<feature type="compositionally biased region" description="Polar residues" evidence="1">
    <location>
        <begin position="102"/>
        <end position="111"/>
    </location>
</feature>
<proteinExistence type="predicted"/>
<comment type="caution">
    <text evidence="3">The sequence shown here is derived from an EMBL/GenBank/DDBJ whole genome shotgun (WGS) entry which is preliminary data.</text>
</comment>
<dbReference type="EMBL" id="JAUKTV010000021">
    <property type="protein sequence ID" value="KAK0704282.1"/>
    <property type="molecule type" value="Genomic_DNA"/>
</dbReference>
<organism evidence="3 4">
    <name type="scientific">Apiosordaria backusii</name>
    <dbReference type="NCBI Taxonomy" id="314023"/>
    <lineage>
        <taxon>Eukaryota</taxon>
        <taxon>Fungi</taxon>
        <taxon>Dikarya</taxon>
        <taxon>Ascomycota</taxon>
        <taxon>Pezizomycotina</taxon>
        <taxon>Sordariomycetes</taxon>
        <taxon>Sordariomycetidae</taxon>
        <taxon>Sordariales</taxon>
        <taxon>Lasiosphaeriaceae</taxon>
        <taxon>Apiosordaria</taxon>
    </lineage>
</organism>
<keyword evidence="4" id="KW-1185">Reference proteome</keyword>
<accession>A0AA39ZV45</accession>
<dbReference type="Pfam" id="PF20516">
    <property type="entry name" value="PDDEXK_12"/>
    <property type="match status" value="1"/>
</dbReference>
<feature type="compositionally biased region" description="Low complexity" evidence="1">
    <location>
        <begin position="126"/>
        <end position="148"/>
    </location>
</feature>
<dbReference type="InterPro" id="IPR046797">
    <property type="entry name" value="PDDEXK_12"/>
</dbReference>
<evidence type="ECO:0000313" key="4">
    <source>
        <dbReference type="Proteomes" id="UP001172159"/>
    </source>
</evidence>